<dbReference type="Proteomes" id="UP000463224">
    <property type="component" value="Unassembled WGS sequence"/>
</dbReference>
<keyword evidence="3 6" id="KW-0812">Transmembrane</keyword>
<dbReference type="InterPro" id="IPR001851">
    <property type="entry name" value="ABC_transp_permease"/>
</dbReference>
<comment type="subcellular location">
    <subcellularLocation>
        <location evidence="1">Cell membrane</location>
        <topology evidence="1">Multi-pass membrane protein</topology>
    </subcellularLocation>
</comment>
<evidence type="ECO:0000256" key="4">
    <source>
        <dbReference type="ARBA" id="ARBA00022989"/>
    </source>
</evidence>
<keyword evidence="2" id="KW-1003">Cell membrane</keyword>
<comment type="caution">
    <text evidence="7">The sequence shown here is derived from an EMBL/GenBank/DDBJ whole genome shotgun (WGS) entry which is preliminary data.</text>
</comment>
<dbReference type="CDD" id="cd06579">
    <property type="entry name" value="TM_PBP1_transp_AraH_like"/>
    <property type="match status" value="1"/>
</dbReference>
<name>A0A844QK05_9HYPH</name>
<keyword evidence="8" id="KW-1185">Reference proteome</keyword>
<feature type="transmembrane region" description="Helical" evidence="6">
    <location>
        <begin position="12"/>
        <end position="31"/>
    </location>
</feature>
<protein>
    <submittedName>
        <fullName evidence="7">ABC transporter permease</fullName>
    </submittedName>
</protein>
<keyword evidence="4 6" id="KW-1133">Transmembrane helix</keyword>
<feature type="transmembrane region" description="Helical" evidence="6">
    <location>
        <begin position="259"/>
        <end position="277"/>
    </location>
</feature>
<evidence type="ECO:0000256" key="6">
    <source>
        <dbReference type="SAM" id="Phobius"/>
    </source>
</evidence>
<feature type="transmembrane region" description="Helical" evidence="6">
    <location>
        <begin position="153"/>
        <end position="176"/>
    </location>
</feature>
<feature type="transmembrane region" description="Helical" evidence="6">
    <location>
        <begin position="86"/>
        <end position="109"/>
    </location>
</feature>
<feature type="transmembrane region" description="Helical" evidence="6">
    <location>
        <begin position="283"/>
        <end position="302"/>
    </location>
</feature>
<gene>
    <name evidence="7" type="ORF">GN330_13875</name>
</gene>
<feature type="transmembrane region" description="Helical" evidence="6">
    <location>
        <begin position="43"/>
        <end position="59"/>
    </location>
</feature>
<feature type="transmembrane region" description="Helical" evidence="6">
    <location>
        <begin position="205"/>
        <end position="227"/>
    </location>
</feature>
<dbReference type="GO" id="GO:0005886">
    <property type="term" value="C:plasma membrane"/>
    <property type="evidence" value="ECO:0007669"/>
    <property type="project" value="UniProtKB-SubCell"/>
</dbReference>
<keyword evidence="5 6" id="KW-0472">Membrane</keyword>
<evidence type="ECO:0000313" key="8">
    <source>
        <dbReference type="Proteomes" id="UP000463224"/>
    </source>
</evidence>
<feature type="transmembrane region" description="Helical" evidence="6">
    <location>
        <begin position="64"/>
        <end position="80"/>
    </location>
</feature>
<sequence length="331" mass="33942">MRYVSLALQYRVGIILGLTLIVSAMLVPGYVSATTLSLGLDRAATIGLIAIGLTVLLIAGQIDLSAGSVFALAGIVSIMLQPQLGILPAAAAGVVVGMVAGAINGALVVGLKVHSLVLTLATMLIFRSIAHWITDSQPVTGTDIMFSLALAQIYLDVFTVRSALFVAFILLLHFWLTRTIPGRNVFAVGSNAVAAEESGIASGRILFFGFVFAGTLAGLAGVLQSLVTNTGSPVFGSTLIVTVIAAVVVGGTRIEGGKGSALGTLGGVLTIGALTVAMEFQSVPAYVQQVVSGFILILLVVLDRTVNTRRKAAADRPAFVQGNPIKQGGSA</sequence>
<dbReference type="RefSeq" id="WP_156713282.1">
    <property type="nucleotide sequence ID" value="NZ_WPHG01000003.1"/>
</dbReference>
<organism evidence="7 8">
    <name type="scientific">Nitratireductor arenosus</name>
    <dbReference type="NCBI Taxonomy" id="2682096"/>
    <lineage>
        <taxon>Bacteria</taxon>
        <taxon>Pseudomonadati</taxon>
        <taxon>Pseudomonadota</taxon>
        <taxon>Alphaproteobacteria</taxon>
        <taxon>Hyphomicrobiales</taxon>
        <taxon>Phyllobacteriaceae</taxon>
        <taxon>Nitratireductor</taxon>
    </lineage>
</organism>
<feature type="transmembrane region" description="Helical" evidence="6">
    <location>
        <begin position="116"/>
        <end position="133"/>
    </location>
</feature>
<evidence type="ECO:0000256" key="2">
    <source>
        <dbReference type="ARBA" id="ARBA00022475"/>
    </source>
</evidence>
<dbReference type="PANTHER" id="PTHR32196:SF72">
    <property type="entry name" value="RIBOSE IMPORT PERMEASE PROTEIN RBSC"/>
    <property type="match status" value="1"/>
</dbReference>
<evidence type="ECO:0000256" key="5">
    <source>
        <dbReference type="ARBA" id="ARBA00023136"/>
    </source>
</evidence>
<accession>A0A844QK05</accession>
<proteinExistence type="predicted"/>
<evidence type="ECO:0000256" key="3">
    <source>
        <dbReference type="ARBA" id="ARBA00022692"/>
    </source>
</evidence>
<feature type="transmembrane region" description="Helical" evidence="6">
    <location>
        <begin position="233"/>
        <end position="252"/>
    </location>
</feature>
<dbReference type="EMBL" id="WPHG01000003">
    <property type="protein sequence ID" value="MVA98333.1"/>
    <property type="molecule type" value="Genomic_DNA"/>
</dbReference>
<dbReference type="PANTHER" id="PTHR32196">
    <property type="entry name" value="ABC TRANSPORTER PERMEASE PROTEIN YPHD-RELATED-RELATED"/>
    <property type="match status" value="1"/>
</dbReference>
<evidence type="ECO:0000256" key="1">
    <source>
        <dbReference type="ARBA" id="ARBA00004651"/>
    </source>
</evidence>
<dbReference type="AlphaFoldDB" id="A0A844QK05"/>
<dbReference type="GO" id="GO:0022857">
    <property type="term" value="F:transmembrane transporter activity"/>
    <property type="evidence" value="ECO:0007669"/>
    <property type="project" value="InterPro"/>
</dbReference>
<evidence type="ECO:0000313" key="7">
    <source>
        <dbReference type="EMBL" id="MVA98333.1"/>
    </source>
</evidence>
<dbReference type="Pfam" id="PF02653">
    <property type="entry name" value="BPD_transp_2"/>
    <property type="match status" value="1"/>
</dbReference>
<reference evidence="7 8" key="1">
    <citation type="submission" date="2019-12" db="EMBL/GenBank/DDBJ databases">
        <title>Nitratireductor arenosus sp. nov., Isolated from sea sand, Jeju island, South Korea.</title>
        <authorList>
            <person name="Kim W."/>
        </authorList>
    </citation>
    <scope>NUCLEOTIDE SEQUENCE [LARGE SCALE GENOMIC DNA]</scope>
    <source>
        <strain evidence="7 8">CAU 1489</strain>
    </source>
</reference>